<dbReference type="Proteomes" id="UP000664132">
    <property type="component" value="Unassembled WGS sequence"/>
</dbReference>
<reference evidence="1" key="1">
    <citation type="submission" date="2021-02" db="EMBL/GenBank/DDBJ databases">
        <title>Genome sequence Cadophora malorum strain M34.</title>
        <authorList>
            <person name="Stefanovic E."/>
            <person name="Vu D."/>
            <person name="Scully C."/>
            <person name="Dijksterhuis J."/>
            <person name="Roader J."/>
            <person name="Houbraken J."/>
        </authorList>
    </citation>
    <scope>NUCLEOTIDE SEQUENCE</scope>
    <source>
        <strain evidence="1">M34</strain>
    </source>
</reference>
<keyword evidence="2" id="KW-1185">Reference proteome</keyword>
<gene>
    <name evidence="1" type="ORF">IFR04_004695</name>
</gene>
<dbReference type="EMBL" id="JAFJYH010000053">
    <property type="protein sequence ID" value="KAG4422189.1"/>
    <property type="molecule type" value="Genomic_DNA"/>
</dbReference>
<name>A0A8H7WC97_9HELO</name>
<accession>A0A8H7WC97</accession>
<comment type="caution">
    <text evidence="1">The sequence shown here is derived from an EMBL/GenBank/DDBJ whole genome shotgun (WGS) entry which is preliminary data.</text>
</comment>
<protein>
    <submittedName>
        <fullName evidence="1">Uncharacterized protein</fullName>
    </submittedName>
</protein>
<sequence length="184" mass="20068">MPARETPRAGKLNSGAMQNWRVLKWQVMLRNTVSPVFAQRCGQQQSLWNPETVLYSQSDYDNLFKGCDKPDGDLVIGRTYSGELVLAGLANITGSLRRADSDQAVAAVFSVPGLTSIVGPDLVQIAGRYGLNMNQATKLSSLNFEMLQSTSALYINMDVLGQIEDADDDGLSLHFPSLEILEGI</sequence>
<evidence type="ECO:0000313" key="2">
    <source>
        <dbReference type="Proteomes" id="UP000664132"/>
    </source>
</evidence>
<organism evidence="1 2">
    <name type="scientific">Cadophora malorum</name>
    <dbReference type="NCBI Taxonomy" id="108018"/>
    <lineage>
        <taxon>Eukaryota</taxon>
        <taxon>Fungi</taxon>
        <taxon>Dikarya</taxon>
        <taxon>Ascomycota</taxon>
        <taxon>Pezizomycotina</taxon>
        <taxon>Leotiomycetes</taxon>
        <taxon>Helotiales</taxon>
        <taxon>Ploettnerulaceae</taxon>
        <taxon>Cadophora</taxon>
    </lineage>
</organism>
<evidence type="ECO:0000313" key="1">
    <source>
        <dbReference type="EMBL" id="KAG4422189.1"/>
    </source>
</evidence>
<dbReference type="AlphaFoldDB" id="A0A8H7WC97"/>
<proteinExistence type="predicted"/>
<dbReference type="OrthoDB" id="536881at2759"/>